<evidence type="ECO:0000256" key="2">
    <source>
        <dbReference type="ARBA" id="ARBA00022490"/>
    </source>
</evidence>
<feature type="compositionally biased region" description="Basic residues" evidence="6">
    <location>
        <begin position="125"/>
        <end position="137"/>
    </location>
</feature>
<dbReference type="Ensembl" id="ENSSOCT00000009412.1">
    <property type="protein sequence ID" value="ENSSOCP00000009172.1"/>
    <property type="gene ID" value="ENSSOCG00000006242.1"/>
</dbReference>
<keyword evidence="2" id="KW-0963">Cytoplasm</keyword>
<feature type="domain" description="HP" evidence="7">
    <location>
        <begin position="297"/>
        <end position="365"/>
    </location>
</feature>
<organism evidence="8 9">
    <name type="scientific">Strix occidentalis caurina</name>
    <name type="common">northern spotted owl</name>
    <dbReference type="NCBI Taxonomy" id="311401"/>
    <lineage>
        <taxon>Eukaryota</taxon>
        <taxon>Metazoa</taxon>
        <taxon>Chordata</taxon>
        <taxon>Craniata</taxon>
        <taxon>Vertebrata</taxon>
        <taxon>Euteleostomi</taxon>
        <taxon>Archelosauria</taxon>
        <taxon>Archosauria</taxon>
        <taxon>Dinosauria</taxon>
        <taxon>Saurischia</taxon>
        <taxon>Theropoda</taxon>
        <taxon>Coelurosauria</taxon>
        <taxon>Aves</taxon>
        <taxon>Neognathae</taxon>
        <taxon>Neoaves</taxon>
        <taxon>Telluraves</taxon>
        <taxon>Strigiformes</taxon>
        <taxon>Strigidae</taxon>
        <taxon>Strix</taxon>
    </lineage>
</organism>
<dbReference type="SUPFAM" id="SSF47050">
    <property type="entry name" value="VHP, Villin headpiece domain"/>
    <property type="match status" value="1"/>
</dbReference>
<dbReference type="PANTHER" id="PTHR24213">
    <property type="entry name" value="ACTIN-BINDING LIM PROTEIN"/>
    <property type="match status" value="1"/>
</dbReference>
<dbReference type="InterPro" id="IPR003128">
    <property type="entry name" value="Villin_headpiece"/>
</dbReference>
<dbReference type="PANTHER" id="PTHR24213:SF17">
    <property type="entry name" value="DEMATIN"/>
    <property type="match status" value="1"/>
</dbReference>
<dbReference type="Pfam" id="PF16182">
    <property type="entry name" value="AbLIM_anchor"/>
    <property type="match status" value="2"/>
</dbReference>
<dbReference type="GO" id="GO:0005737">
    <property type="term" value="C:cytoplasm"/>
    <property type="evidence" value="ECO:0007669"/>
    <property type="project" value="UniProtKB-SubCell"/>
</dbReference>
<dbReference type="GO" id="GO:0015629">
    <property type="term" value="C:actin cytoskeleton"/>
    <property type="evidence" value="ECO:0007669"/>
    <property type="project" value="TreeGrafter"/>
</dbReference>
<feature type="compositionally biased region" description="Polar residues" evidence="6">
    <location>
        <begin position="103"/>
        <end position="124"/>
    </location>
</feature>
<feature type="region of interest" description="Disordered" evidence="6">
    <location>
        <begin position="95"/>
        <end position="137"/>
    </location>
</feature>
<feature type="compositionally biased region" description="Polar residues" evidence="6">
    <location>
        <begin position="1"/>
        <end position="10"/>
    </location>
</feature>
<dbReference type="Proteomes" id="UP000694551">
    <property type="component" value="Unplaced"/>
</dbReference>
<dbReference type="Pfam" id="PF02209">
    <property type="entry name" value="VHP"/>
    <property type="match status" value="1"/>
</dbReference>
<evidence type="ECO:0000256" key="6">
    <source>
        <dbReference type="SAM" id="MobiDB-lite"/>
    </source>
</evidence>
<dbReference type="GO" id="GO:0005886">
    <property type="term" value="C:plasma membrane"/>
    <property type="evidence" value="ECO:0007669"/>
    <property type="project" value="TreeGrafter"/>
</dbReference>
<evidence type="ECO:0000313" key="9">
    <source>
        <dbReference type="Proteomes" id="UP000694551"/>
    </source>
</evidence>
<protein>
    <submittedName>
        <fullName evidence="8">Dematin actin binding protein</fullName>
    </submittedName>
</protein>
<comment type="subcellular location">
    <subcellularLocation>
        <location evidence="1">Cytoplasm</location>
    </subcellularLocation>
</comment>
<keyword evidence="9" id="KW-1185">Reference proteome</keyword>
<dbReference type="InterPro" id="IPR036886">
    <property type="entry name" value="Villin_headpiece_dom_sf"/>
</dbReference>
<feature type="region of interest" description="Disordered" evidence="6">
    <location>
        <begin position="1"/>
        <end position="28"/>
    </location>
</feature>
<feature type="region of interest" description="Disordered" evidence="6">
    <location>
        <begin position="152"/>
        <end position="172"/>
    </location>
</feature>
<keyword evidence="5" id="KW-0175">Coiled coil</keyword>
<dbReference type="GO" id="GO:0051017">
    <property type="term" value="P:actin filament bundle assembly"/>
    <property type="evidence" value="ECO:0007669"/>
    <property type="project" value="TreeGrafter"/>
</dbReference>
<dbReference type="GO" id="GO:0030032">
    <property type="term" value="P:lamellipodium assembly"/>
    <property type="evidence" value="ECO:0007669"/>
    <property type="project" value="TreeGrafter"/>
</dbReference>
<feature type="compositionally biased region" description="Polar residues" evidence="6">
    <location>
        <begin position="259"/>
        <end position="271"/>
    </location>
</feature>
<feature type="coiled-coil region" evidence="5">
    <location>
        <begin position="190"/>
        <end position="217"/>
    </location>
</feature>
<evidence type="ECO:0000256" key="1">
    <source>
        <dbReference type="ARBA" id="ARBA00004496"/>
    </source>
</evidence>
<keyword evidence="4" id="KW-0677">Repeat</keyword>
<evidence type="ECO:0000256" key="4">
    <source>
        <dbReference type="ARBA" id="ARBA00022737"/>
    </source>
</evidence>
<dbReference type="InterPro" id="IPR051618">
    <property type="entry name" value="Actin-binding_LIM"/>
</dbReference>
<evidence type="ECO:0000313" key="8">
    <source>
        <dbReference type="Ensembl" id="ENSSOCP00000009172.1"/>
    </source>
</evidence>
<evidence type="ECO:0000256" key="3">
    <source>
        <dbReference type="ARBA" id="ARBA00022553"/>
    </source>
</evidence>
<reference evidence="8" key="1">
    <citation type="submission" date="2025-08" db="UniProtKB">
        <authorList>
            <consortium name="Ensembl"/>
        </authorList>
    </citation>
    <scope>IDENTIFICATION</scope>
</reference>
<dbReference type="FunFam" id="1.10.950.10:FF:000001">
    <property type="entry name" value="actin-binding LIM protein 1 isoform X2"/>
    <property type="match status" value="1"/>
</dbReference>
<dbReference type="InterPro" id="IPR032402">
    <property type="entry name" value="AbLIM_anchor"/>
</dbReference>
<dbReference type="AlphaFoldDB" id="A0A8D0F291"/>
<feature type="compositionally biased region" description="Low complexity" evidence="6">
    <location>
        <begin position="11"/>
        <end position="28"/>
    </location>
</feature>
<dbReference type="Gene3D" id="1.10.950.10">
    <property type="entry name" value="Villin headpiece domain"/>
    <property type="match status" value="1"/>
</dbReference>
<sequence length="365" mass="41249">PLFSFQQPLTSPGSVCSSRGSSVPGSPSSIVAKMDNEVLGYKDLAAIPKDKAILDIERPDLMIYEPHFTYSLMEHVELPRSREVRVARGHLHPPFFWGGPSRTPGSTSQPTSRQGGSSARSSVQHFHRPDHHPGAHHGKHLIEDLIIESSKFPAAQPPDPNQPAKIETDYWPCPPSLAVMETEWRRRMASKRGEEEEEDLTEEMKNLRELQRQELSKITSNLGKLILKEEMEKSLPIRRKTRSLPDRTPFHTSLHMGSYKSSSLPTSGRSTLTRLQSAEFSSAGSEKGSPGEHRLGWGCGGIYPYEMLMVTNRGRVKLPPGVDRTRLERHLSPEDFLRVFEMPPEEFSKLALWKRNELKKKAFLF</sequence>
<evidence type="ECO:0000259" key="7">
    <source>
        <dbReference type="PROSITE" id="PS51089"/>
    </source>
</evidence>
<dbReference type="SMART" id="SM00153">
    <property type="entry name" value="VHP"/>
    <property type="match status" value="1"/>
</dbReference>
<name>A0A8D0F291_STROC</name>
<feature type="region of interest" description="Disordered" evidence="6">
    <location>
        <begin position="242"/>
        <end position="271"/>
    </location>
</feature>
<evidence type="ECO:0000256" key="5">
    <source>
        <dbReference type="SAM" id="Coils"/>
    </source>
</evidence>
<keyword evidence="3" id="KW-0597">Phosphoprotein</keyword>
<reference evidence="8" key="2">
    <citation type="submission" date="2025-09" db="UniProtKB">
        <authorList>
            <consortium name="Ensembl"/>
        </authorList>
    </citation>
    <scope>IDENTIFICATION</scope>
</reference>
<proteinExistence type="predicted"/>
<dbReference type="GO" id="GO:0051015">
    <property type="term" value="F:actin filament binding"/>
    <property type="evidence" value="ECO:0007669"/>
    <property type="project" value="TreeGrafter"/>
</dbReference>
<dbReference type="PROSITE" id="PS51089">
    <property type="entry name" value="HP"/>
    <property type="match status" value="1"/>
</dbReference>
<accession>A0A8D0F291</accession>